<proteinExistence type="predicted"/>
<organism evidence="2 3">
    <name type="scientific">Fusarium oxysporum f. sp. raphani</name>
    <dbReference type="NCBI Taxonomy" id="96318"/>
    <lineage>
        <taxon>Eukaryota</taxon>
        <taxon>Fungi</taxon>
        <taxon>Dikarya</taxon>
        <taxon>Ascomycota</taxon>
        <taxon>Pezizomycotina</taxon>
        <taxon>Sordariomycetes</taxon>
        <taxon>Hypocreomycetidae</taxon>
        <taxon>Hypocreales</taxon>
        <taxon>Nectriaceae</taxon>
        <taxon>Fusarium</taxon>
        <taxon>Fusarium oxysporum species complex</taxon>
    </lineage>
</organism>
<dbReference type="EMBL" id="JAELUR010000004">
    <property type="protein sequence ID" value="KAG7433295.1"/>
    <property type="molecule type" value="Genomic_DNA"/>
</dbReference>
<feature type="region of interest" description="Disordered" evidence="1">
    <location>
        <begin position="147"/>
        <end position="186"/>
    </location>
</feature>
<evidence type="ECO:0000313" key="3">
    <source>
        <dbReference type="Proteomes" id="UP000693942"/>
    </source>
</evidence>
<sequence length="186" mass="20760">MRQKRALFALLLRSRRPILNLRHGVNNRGSHYWTNDNGYYVYFNSDGSIYIHLTQFAQLQVTKESIRQYMRVVADAGEALGDERCNIFEDITMTDSSYGISVSTVKDLVVARRINLSGQARYLGGQISDESYQRTIDGLTQLDIESVKTSGQGGGQGPSAQGSHNRGVASQGFERYGRGFNLPSKQ</sequence>
<dbReference type="Proteomes" id="UP000693942">
    <property type="component" value="Unassembled WGS sequence"/>
</dbReference>
<accession>A0A8J5U873</accession>
<name>A0A8J5U873_FUSOX</name>
<protein>
    <submittedName>
        <fullName evidence="2">Uncharacterized protein</fullName>
    </submittedName>
</protein>
<comment type="caution">
    <text evidence="2">The sequence shown here is derived from an EMBL/GenBank/DDBJ whole genome shotgun (WGS) entry which is preliminary data.</text>
</comment>
<reference evidence="2" key="1">
    <citation type="submission" date="2021-04" db="EMBL/GenBank/DDBJ databases">
        <title>First draft genome resource for Brassicaceae pathogens Fusarium oxysporum f. sp. raphani and Fusarium oxysporum f. sp. rapae.</title>
        <authorList>
            <person name="Asai S."/>
        </authorList>
    </citation>
    <scope>NUCLEOTIDE SEQUENCE</scope>
    <source>
        <strain evidence="2">Tf1262</strain>
    </source>
</reference>
<evidence type="ECO:0000313" key="2">
    <source>
        <dbReference type="EMBL" id="KAG7433295.1"/>
    </source>
</evidence>
<dbReference type="AlphaFoldDB" id="A0A8J5U873"/>
<gene>
    <name evidence="2" type="ORF">Forpi1262_v007049</name>
</gene>
<evidence type="ECO:0000256" key="1">
    <source>
        <dbReference type="SAM" id="MobiDB-lite"/>
    </source>
</evidence>